<evidence type="ECO:0000256" key="1">
    <source>
        <dbReference type="ARBA" id="ARBA00004477"/>
    </source>
</evidence>
<evidence type="ECO:0000256" key="5">
    <source>
        <dbReference type="ARBA" id="ARBA00022516"/>
    </source>
</evidence>
<evidence type="ECO:0000256" key="17">
    <source>
        <dbReference type="ARBA" id="ARBA00035875"/>
    </source>
</evidence>
<dbReference type="Ensembl" id="ENSCSAVT00000008858.1">
    <property type="protein sequence ID" value="ENSCSAVP00000008747.1"/>
    <property type="gene ID" value="ENSCSAVG00000005186.1"/>
</dbReference>
<reference evidence="24" key="3">
    <citation type="submission" date="2025-09" db="UniProtKB">
        <authorList>
            <consortium name="Ensembl"/>
        </authorList>
    </citation>
    <scope>IDENTIFICATION</scope>
</reference>
<feature type="transmembrane region" description="Helical" evidence="23">
    <location>
        <begin position="30"/>
        <end position="52"/>
    </location>
</feature>
<comment type="catalytic activity">
    <reaction evidence="21">
        <text>1-octadecanoyl-2-(9Z-octadecenoyl)-sn-glycero-3-phosphoethanolamine + L-serine = 1-octadecanoyl-2-(9Z-octadecenoyl)-sn-glycero-3-phospho-L-serine + ethanolamine</text>
        <dbReference type="Rhea" id="RHEA:40795"/>
        <dbReference type="ChEBI" id="CHEBI:33384"/>
        <dbReference type="ChEBI" id="CHEBI:57603"/>
        <dbReference type="ChEBI" id="CHEBI:75038"/>
        <dbReference type="ChEBI" id="CHEBI:78260"/>
    </reaction>
    <physiologicalReaction direction="left-to-right" evidence="21">
        <dbReference type="Rhea" id="RHEA:40796"/>
    </physiologicalReaction>
</comment>
<reference evidence="24" key="2">
    <citation type="submission" date="2025-08" db="UniProtKB">
        <authorList>
            <consortium name="Ensembl"/>
        </authorList>
    </citation>
    <scope>IDENTIFICATION</scope>
</reference>
<comment type="catalytic activity">
    <reaction evidence="19">
        <text>1-octadecanoyl-2-(4Z,7Z,10Z,13Z,16Z,19Z-docosahexaenoyl)-sn-glycero-3-phosphoethanolamine + L-serine = 1-octadecanoyl-2-(4Z,7Z,10Z,13Z,16Z,19Z-docosahexaenoyl)-sn-glycero-3-phosphoserine + ethanolamine</text>
        <dbReference type="Rhea" id="RHEA:41492"/>
        <dbReference type="ChEBI" id="CHEBI:33384"/>
        <dbReference type="ChEBI" id="CHEBI:57603"/>
        <dbReference type="ChEBI" id="CHEBI:78265"/>
        <dbReference type="ChEBI" id="CHEBI:78266"/>
    </reaction>
    <physiologicalReaction direction="left-to-right" evidence="19">
        <dbReference type="Rhea" id="RHEA:41493"/>
    </physiologicalReaction>
</comment>
<comment type="similarity">
    <text evidence="4 23">Belongs to the phosphatidyl serine synthase family.</text>
</comment>
<reference evidence="25" key="1">
    <citation type="submission" date="2003-08" db="EMBL/GenBank/DDBJ databases">
        <authorList>
            <person name="Birren B."/>
            <person name="Nusbaum C."/>
            <person name="Abebe A."/>
            <person name="Abouelleil A."/>
            <person name="Adekoya E."/>
            <person name="Ait-zahra M."/>
            <person name="Allen N."/>
            <person name="Allen T."/>
            <person name="An P."/>
            <person name="Anderson M."/>
            <person name="Anderson S."/>
            <person name="Arachchi H."/>
            <person name="Armbruster J."/>
            <person name="Bachantsang P."/>
            <person name="Baldwin J."/>
            <person name="Barry A."/>
            <person name="Bayul T."/>
            <person name="Blitshsteyn B."/>
            <person name="Bloom T."/>
            <person name="Blye J."/>
            <person name="Boguslavskiy L."/>
            <person name="Borowsky M."/>
            <person name="Boukhgalter B."/>
            <person name="Brunache A."/>
            <person name="Butler J."/>
            <person name="Calixte N."/>
            <person name="Calvo S."/>
            <person name="Camarata J."/>
            <person name="Campo K."/>
            <person name="Chang J."/>
            <person name="Cheshatsang Y."/>
            <person name="Citroen M."/>
            <person name="Collymore A."/>
            <person name="Considine T."/>
            <person name="Cook A."/>
            <person name="Cooke P."/>
            <person name="Corum B."/>
            <person name="Cuomo C."/>
            <person name="David R."/>
            <person name="Dawoe T."/>
            <person name="Degray S."/>
            <person name="Dodge S."/>
            <person name="Dooley K."/>
            <person name="Dorje P."/>
            <person name="Dorjee K."/>
            <person name="Dorris L."/>
            <person name="Duffey N."/>
            <person name="Dupes A."/>
            <person name="Elkins T."/>
            <person name="Engels R."/>
            <person name="Erickson J."/>
            <person name="Farina A."/>
            <person name="Faro S."/>
            <person name="Ferreira P."/>
            <person name="Fischer H."/>
            <person name="Fitzgerald M."/>
            <person name="Foley K."/>
            <person name="Gage D."/>
            <person name="Galagan J."/>
            <person name="Gearin G."/>
            <person name="Gnerre S."/>
            <person name="Gnirke A."/>
            <person name="Goyette A."/>
            <person name="Graham J."/>
            <person name="Grandbois E."/>
            <person name="Gyaltsen K."/>
            <person name="Hafez N."/>
            <person name="Hagopian D."/>
            <person name="Hagos B."/>
            <person name="Hall J."/>
            <person name="Hatcher B."/>
            <person name="Heller A."/>
            <person name="Higgins H."/>
            <person name="Honan T."/>
            <person name="Horn A."/>
            <person name="Houde N."/>
            <person name="Hughes L."/>
            <person name="Hulme W."/>
            <person name="Husby E."/>
            <person name="Iliev I."/>
            <person name="Jaffe D."/>
            <person name="Jones C."/>
            <person name="Kamal M."/>
            <person name="Kamat A."/>
            <person name="Kamvysselis M."/>
            <person name="Karlsson E."/>
            <person name="Kells C."/>
            <person name="Kieu A."/>
            <person name="Kisner P."/>
            <person name="Kodira C."/>
            <person name="Kulbokas E."/>
            <person name="Labutti K."/>
            <person name="Lama D."/>
            <person name="Landers T."/>
            <person name="Leger J."/>
            <person name="Levine S."/>
            <person name="Lewis D."/>
            <person name="Lewis T."/>
            <person name="Lindblad-toh K."/>
            <person name="Liu X."/>
            <person name="Lokyitsang T."/>
            <person name="Lokyitsang Y."/>
            <person name="Lucien O."/>
            <person name="Lui A."/>
            <person name="Ma L.J."/>
            <person name="Mabbitt R."/>
            <person name="Macdonald J."/>
            <person name="Maclean C."/>
            <person name="Major J."/>
            <person name="Manning J."/>
            <person name="Marabella R."/>
            <person name="Maru K."/>
            <person name="Matthews C."/>
            <person name="Mauceli E."/>
            <person name="Mccarthy M."/>
            <person name="Mcdonough S."/>
            <person name="Mcghee T."/>
            <person name="Meldrim J."/>
            <person name="Meneus L."/>
            <person name="Mesirov J."/>
            <person name="Mihalev A."/>
            <person name="Mihova T."/>
            <person name="Mikkelsen T."/>
            <person name="Mlenga V."/>
            <person name="Moru K."/>
            <person name="Mozes J."/>
            <person name="Mulrain L."/>
            <person name="Munson G."/>
            <person name="Naylor J."/>
            <person name="Newes C."/>
            <person name="Nguyen C."/>
            <person name="Nguyen N."/>
            <person name="Nguyen T."/>
            <person name="Nicol R."/>
            <person name="Nielsen C."/>
            <person name="Nizzari M."/>
            <person name="Norbu C."/>
            <person name="Norbu N."/>
            <person name="O'donnell P."/>
            <person name="Okoawo O."/>
            <person name="O'leary S."/>
            <person name="Omotosho B."/>
            <person name="O'neill K."/>
            <person name="Osman S."/>
            <person name="Parker S."/>
            <person name="Perrin D."/>
            <person name="Phunkhang P."/>
            <person name="Piqani B."/>
            <person name="Purcell S."/>
            <person name="Rachupka T."/>
            <person name="Ramasamy U."/>
            <person name="Rameau R."/>
            <person name="Ray V."/>
            <person name="Raymond C."/>
            <person name="Retta R."/>
            <person name="Richardson S."/>
            <person name="Rise C."/>
            <person name="Rodriguez J."/>
            <person name="Rogers J."/>
            <person name="Rogov P."/>
            <person name="Rutman M."/>
            <person name="Schupbach R."/>
            <person name="Seaman C."/>
            <person name="Settipalli S."/>
            <person name="Sharpe T."/>
            <person name="Sheridan J."/>
            <person name="Sherpa N."/>
            <person name="Shi J."/>
            <person name="Smirnov S."/>
            <person name="Smith C."/>
            <person name="Sougnez C."/>
            <person name="Spencer B."/>
            <person name="Stalker J."/>
            <person name="Stange-thomann N."/>
            <person name="Stavropoulos S."/>
            <person name="Stetson K."/>
            <person name="Stone C."/>
            <person name="Stone S."/>
            <person name="Stubbs M."/>
            <person name="Talamas J."/>
            <person name="Tchuinga P."/>
            <person name="Tenzing P."/>
            <person name="Tesfaye S."/>
            <person name="Theodore J."/>
            <person name="Thoulutsang Y."/>
            <person name="Topham K."/>
            <person name="Towey S."/>
            <person name="Tsamla T."/>
            <person name="Tsomo N."/>
            <person name="Vallee D."/>
            <person name="Vassiliev H."/>
            <person name="Venkataraman V."/>
            <person name="Vinson J."/>
            <person name="Vo A."/>
            <person name="Wade C."/>
            <person name="Wang S."/>
            <person name="Wangchuk T."/>
            <person name="Wangdi T."/>
            <person name="Whittaker C."/>
            <person name="Wilkinson J."/>
            <person name="Wu Y."/>
            <person name="Wyman D."/>
            <person name="Yadav S."/>
            <person name="Yang S."/>
            <person name="Yang X."/>
            <person name="Yeager S."/>
            <person name="Yee E."/>
            <person name="Young G."/>
            <person name="Zainoun J."/>
            <person name="Zembeck L."/>
            <person name="Zimmer A."/>
            <person name="Zody M."/>
            <person name="Lander E."/>
        </authorList>
    </citation>
    <scope>NUCLEOTIDE SEQUENCE [LARGE SCALE GENOMIC DNA]</scope>
</reference>
<evidence type="ECO:0000256" key="11">
    <source>
        <dbReference type="ARBA" id="ARBA00023136"/>
    </source>
</evidence>
<evidence type="ECO:0000256" key="23">
    <source>
        <dbReference type="RuleBase" id="RU368094"/>
    </source>
</evidence>
<evidence type="ECO:0000256" key="10">
    <source>
        <dbReference type="ARBA" id="ARBA00023098"/>
    </source>
</evidence>
<evidence type="ECO:0000256" key="7">
    <source>
        <dbReference type="ARBA" id="ARBA00022692"/>
    </source>
</evidence>
<dbReference type="HOGENOM" id="CLU_037661_4_1_1"/>
<evidence type="ECO:0000256" key="4">
    <source>
        <dbReference type="ARBA" id="ARBA00008671"/>
    </source>
</evidence>
<evidence type="ECO:0000256" key="9">
    <source>
        <dbReference type="ARBA" id="ARBA00022989"/>
    </source>
</evidence>
<feature type="transmembrane region" description="Helical" evidence="23">
    <location>
        <begin position="64"/>
        <end position="83"/>
    </location>
</feature>
<keyword evidence="5 23" id="KW-0444">Lipid biosynthesis</keyword>
<evidence type="ECO:0000313" key="25">
    <source>
        <dbReference type="Proteomes" id="UP000007875"/>
    </source>
</evidence>
<evidence type="ECO:0000313" key="24">
    <source>
        <dbReference type="Ensembl" id="ENSCSAVP00000008747.1"/>
    </source>
</evidence>
<feature type="transmembrane region" description="Helical" evidence="23">
    <location>
        <begin position="95"/>
        <end position="115"/>
    </location>
</feature>
<dbReference type="EC" id="2.7.8.29" evidence="23"/>
<accession>H2YTT7</accession>
<organism evidence="24 25">
    <name type="scientific">Ciona savignyi</name>
    <name type="common">Pacific transparent sea squirt</name>
    <dbReference type="NCBI Taxonomy" id="51511"/>
    <lineage>
        <taxon>Eukaryota</taxon>
        <taxon>Metazoa</taxon>
        <taxon>Chordata</taxon>
        <taxon>Tunicata</taxon>
        <taxon>Ascidiacea</taxon>
        <taxon>Phlebobranchia</taxon>
        <taxon>Cionidae</taxon>
        <taxon>Ciona</taxon>
    </lineage>
</organism>
<dbReference type="FunCoup" id="H2YTT7">
    <property type="interactions" value="12"/>
</dbReference>
<evidence type="ECO:0000256" key="22">
    <source>
        <dbReference type="ARBA" id="ARBA00036733"/>
    </source>
</evidence>
<dbReference type="UniPathway" id="UPA00948"/>
<keyword evidence="10 23" id="KW-0443">Lipid metabolism</keyword>
<sequence>SNAVQTTRGKYAKTRRSSESVVYDDGTNTYFWRAHTVSVLVIGIISLVYVVFIEEQKDDWEYNTKRGIVAAVCVFLTFGITQAKDGPFVRPHPAFWRLLLCVSVVYELGLVFLLLQNVSDARFMLTYIDPALNVELDFKAYGGECVIWDSSRPDAPLHNVYDKMDIFVFGHLWGWFCKALILRDVWLTTLLSFAFELLEYTFEHQLPNFSECWWDHWVLDFLVCNGLGIYLGLKYIKYLSIKEYKWHGLWKIPTYRGKMRRVMTQFSPYSWVQFKWRPTENLFRWIFVSLLAFMFLLAELNTFYLKFVLWVPPDNPLVTFRLILYLFWGAVAIRESYDYAGGVAKKFGQQAWMISAIVVTEFLIVVKFGSDVLSIPFPPYIKWFWIFVFVAYIAFSLWKFQMKFPRFKL</sequence>
<comment type="pathway">
    <text evidence="2 23">Phospholipid metabolism; phosphatidylserine biosynthesis.</text>
</comment>
<comment type="catalytic activity">
    <reaction evidence="15">
        <text>1-hexadecanoyl-2-(9Z-octadecenoyl)-sn-glycero-3-phosphoethanolamine + L-serine = 1-hexadecanoyl-2-(9Z-octadecenoyl)-sn-glycero-3-phospho-L-serine + ethanolamine</text>
        <dbReference type="Rhea" id="RHEA:41484"/>
        <dbReference type="ChEBI" id="CHEBI:33384"/>
        <dbReference type="ChEBI" id="CHEBI:57603"/>
        <dbReference type="ChEBI" id="CHEBI:73007"/>
        <dbReference type="ChEBI" id="CHEBI:75029"/>
    </reaction>
    <physiologicalReaction direction="left-to-right" evidence="15">
        <dbReference type="Rhea" id="RHEA:41485"/>
    </physiologicalReaction>
</comment>
<evidence type="ECO:0000256" key="20">
    <source>
        <dbReference type="ARBA" id="ARBA00036623"/>
    </source>
</evidence>
<feature type="transmembrane region" description="Helical" evidence="23">
    <location>
        <begin position="282"/>
        <end position="298"/>
    </location>
</feature>
<comment type="catalytic activity">
    <reaction evidence="14">
        <text>a 1,2-diacyl-sn-glycero-3-phosphoethanolamine + L-serine = a 1,2-diacyl-sn-glycero-3-phospho-L-serine + ethanolamine</text>
        <dbReference type="Rhea" id="RHEA:27606"/>
        <dbReference type="ChEBI" id="CHEBI:33384"/>
        <dbReference type="ChEBI" id="CHEBI:57262"/>
        <dbReference type="ChEBI" id="CHEBI:57603"/>
        <dbReference type="ChEBI" id="CHEBI:64612"/>
        <dbReference type="EC" id="2.7.8.29"/>
    </reaction>
    <physiologicalReaction direction="left-to-right" evidence="14">
        <dbReference type="Rhea" id="RHEA:27607"/>
    </physiologicalReaction>
</comment>
<feature type="transmembrane region" description="Helical" evidence="23">
    <location>
        <begin position="318"/>
        <end position="337"/>
    </location>
</feature>
<evidence type="ECO:0000256" key="3">
    <source>
        <dbReference type="ARBA" id="ARBA00005189"/>
    </source>
</evidence>
<keyword evidence="12 23" id="KW-0594">Phospholipid biosynthesis</keyword>
<evidence type="ECO:0000256" key="18">
    <source>
        <dbReference type="ARBA" id="ARBA00035955"/>
    </source>
</evidence>
<dbReference type="Pfam" id="PF03034">
    <property type="entry name" value="PSS"/>
    <property type="match status" value="1"/>
</dbReference>
<evidence type="ECO:0000256" key="2">
    <source>
        <dbReference type="ARBA" id="ARBA00004916"/>
    </source>
</evidence>
<evidence type="ECO:0000256" key="15">
    <source>
        <dbReference type="ARBA" id="ARBA00035767"/>
    </source>
</evidence>
<dbReference type="InParanoid" id="H2YTT7"/>
<keyword evidence="25" id="KW-1185">Reference proteome</keyword>
<keyword evidence="6 23" id="KW-0808">Transferase</keyword>
<comment type="function">
    <text evidence="23">Catalyzes a base-exchange reaction in which the polar head group of phosphatidylethanolamine (PE) is replaced by L-serine.</text>
</comment>
<dbReference type="GO" id="GO:0006659">
    <property type="term" value="P:phosphatidylserine biosynthetic process"/>
    <property type="evidence" value="ECO:0007669"/>
    <property type="project" value="UniProtKB-UniRule"/>
</dbReference>
<evidence type="ECO:0000256" key="16">
    <source>
        <dbReference type="ARBA" id="ARBA00035833"/>
    </source>
</evidence>
<comment type="catalytic activity">
    <reaction evidence="18">
        <text>1-octadecanoyl-2-(5Z,8Z,11Z,14Z)-eicosatetraenoyl-sn-glycero-3-phosphoethanolamine + L-serine = 1-octadecanoyl-2-(5Z,8Z,11Z,14Z)-eicosatetraenoyl-sn-glycero-3-phosphoserine + ethanolamine</text>
        <dbReference type="Rhea" id="RHEA:41500"/>
        <dbReference type="ChEBI" id="CHEBI:33384"/>
        <dbReference type="ChEBI" id="CHEBI:57603"/>
        <dbReference type="ChEBI" id="CHEBI:78268"/>
        <dbReference type="ChEBI" id="CHEBI:78269"/>
    </reaction>
    <physiologicalReaction direction="left-to-right" evidence="18">
        <dbReference type="Rhea" id="RHEA:41501"/>
    </physiologicalReaction>
</comment>
<keyword evidence="13 23" id="KW-1208">Phospholipid metabolism</keyword>
<evidence type="ECO:0000256" key="19">
    <source>
        <dbReference type="ARBA" id="ARBA00036428"/>
    </source>
</evidence>
<dbReference type="GO" id="GO:0005789">
    <property type="term" value="C:endoplasmic reticulum membrane"/>
    <property type="evidence" value="ECO:0007669"/>
    <property type="project" value="UniProtKB-SubCell"/>
</dbReference>
<comment type="pathway">
    <text evidence="3">Lipid metabolism.</text>
</comment>
<comment type="catalytic activity">
    <reaction evidence="16">
        <text>1-hexadecanoyl-2-(4Z,7Z,10Z,13Z,16Z,19Z-docosahexaenoyl)-sn-glycero-3-phosphoethanolamine + L-serine = 1-hexadecanoyl-2-(4Z,7Z,10Z,13Z,16Z,19Z-docosahexaenoyl)-sn-glycero-3-phosphoserine + ethanolamine</text>
        <dbReference type="Rhea" id="RHEA:41488"/>
        <dbReference type="ChEBI" id="CHEBI:33384"/>
        <dbReference type="ChEBI" id="CHEBI:57603"/>
        <dbReference type="ChEBI" id="CHEBI:78261"/>
        <dbReference type="ChEBI" id="CHEBI:78262"/>
    </reaction>
    <physiologicalReaction direction="left-to-right" evidence="16">
        <dbReference type="Rhea" id="RHEA:41489"/>
    </physiologicalReaction>
</comment>
<dbReference type="AlphaFoldDB" id="H2YTT7"/>
<name>H2YTT7_CIOSA</name>
<evidence type="ECO:0000256" key="12">
    <source>
        <dbReference type="ARBA" id="ARBA00023209"/>
    </source>
</evidence>
<keyword evidence="8 23" id="KW-0256">Endoplasmic reticulum</keyword>
<dbReference type="PANTHER" id="PTHR15362">
    <property type="entry name" value="PHOSPHATIDYLINOSITOL SYNTHASE"/>
    <property type="match status" value="1"/>
</dbReference>
<proteinExistence type="inferred from homology"/>
<evidence type="ECO:0000256" key="8">
    <source>
        <dbReference type="ARBA" id="ARBA00022824"/>
    </source>
</evidence>
<dbReference type="PANTHER" id="PTHR15362:SF7">
    <property type="entry name" value="PHOSPHATIDYLSERINE SYNTHASE 2"/>
    <property type="match status" value="1"/>
</dbReference>
<comment type="subcellular location">
    <subcellularLocation>
        <location evidence="1 23">Endoplasmic reticulum membrane</location>
        <topology evidence="1 23">Multi-pass membrane protein</topology>
    </subcellularLocation>
</comment>
<dbReference type="eggNOG" id="KOG2735">
    <property type="taxonomic scope" value="Eukaryota"/>
</dbReference>
<keyword evidence="7 23" id="KW-0812">Transmembrane</keyword>
<dbReference type="InterPro" id="IPR004277">
    <property type="entry name" value="PSS"/>
</dbReference>
<protein>
    <recommendedName>
        <fullName evidence="23">Phosphatidylserine synthase</fullName>
        <ecNumber evidence="23">2.7.8.29</ecNumber>
    </recommendedName>
    <alternativeName>
        <fullName evidence="23">Serine-exchange enzyme</fullName>
    </alternativeName>
</protein>
<dbReference type="STRING" id="51511.ENSCSAVP00000008747"/>
<evidence type="ECO:0000256" key="14">
    <source>
        <dbReference type="ARBA" id="ARBA00023686"/>
    </source>
</evidence>
<dbReference type="OMA" id="QHVLPNF"/>
<comment type="catalytic activity">
    <reaction evidence="20">
        <text>1-(1Z-octadecenyl)-2-(4Z,7Z,10Z,13Z,16Z,19Z-docosahexaenoyl)-sn-glycero-3-phosphoethanolamine + L-serine = 1-(1Z-octadecenyl)-2-(4Z,7Z,10Z,13Z,16Z,19Z-docosahexaenoyl)-sn-glycero-3-phospho-L-serine + ethanolamine</text>
        <dbReference type="Rhea" id="RHEA:41496"/>
        <dbReference type="ChEBI" id="CHEBI:33384"/>
        <dbReference type="ChEBI" id="CHEBI:57603"/>
        <dbReference type="ChEBI" id="CHEBI:78263"/>
        <dbReference type="ChEBI" id="CHEBI:78264"/>
    </reaction>
    <physiologicalReaction direction="left-to-right" evidence="20">
        <dbReference type="Rhea" id="RHEA:41497"/>
    </physiologicalReaction>
</comment>
<dbReference type="GeneTree" id="ENSGT00530000063576"/>
<dbReference type="GO" id="GO:0106245">
    <property type="term" value="F:L-serine-phosphatidylethanolamine phosphatidyltransferase activity"/>
    <property type="evidence" value="ECO:0007669"/>
    <property type="project" value="UniProtKB-UniRule"/>
</dbReference>
<feature type="transmembrane region" description="Helical" evidence="23">
    <location>
        <begin position="380"/>
        <end position="398"/>
    </location>
</feature>
<comment type="catalytic activity">
    <reaction evidence="22">
        <text>1-(1Z-octadecenyl)-2-(5Z,8Z,11Z,14Z- eicosatetraenoyl)-sn-glycero-3-phosphoethanolamine + L-serine = 1-(1Z-octadecenyl)-2-(5Z,8Z,11Z,14Z-eicosatetraenoyl)-sn-glycero-3-phospho-L-serine + ethanolamine</text>
        <dbReference type="Rhea" id="RHEA:41604"/>
        <dbReference type="ChEBI" id="CHEBI:33384"/>
        <dbReference type="ChEBI" id="CHEBI:57603"/>
        <dbReference type="ChEBI" id="CHEBI:78342"/>
        <dbReference type="ChEBI" id="CHEBI:78343"/>
    </reaction>
    <physiologicalReaction direction="left-to-right" evidence="22">
        <dbReference type="Rhea" id="RHEA:41605"/>
    </physiologicalReaction>
</comment>
<keyword evidence="11 23" id="KW-0472">Membrane</keyword>
<evidence type="ECO:0000256" key="6">
    <source>
        <dbReference type="ARBA" id="ARBA00022679"/>
    </source>
</evidence>
<keyword evidence="9 23" id="KW-1133">Transmembrane helix</keyword>
<evidence type="ECO:0000256" key="13">
    <source>
        <dbReference type="ARBA" id="ARBA00023264"/>
    </source>
</evidence>
<comment type="catalytic activity">
    <reaction evidence="17">
        <text>1-(1Z-octadecenyl)-2-(9Z-octadecenoyl)-sn-glycero-3-phosphoethanolamine + L-serine = 1-(1Z-octadecenyl)-2-(9Z-octadecenoyl)-sn-glycero-3-phospho-L-serine + ethanolamine</text>
        <dbReference type="Rhea" id="RHEA:41600"/>
        <dbReference type="ChEBI" id="CHEBI:33384"/>
        <dbReference type="ChEBI" id="CHEBI:57603"/>
        <dbReference type="ChEBI" id="CHEBI:78340"/>
        <dbReference type="ChEBI" id="CHEBI:78341"/>
    </reaction>
    <physiologicalReaction direction="left-to-right" evidence="17">
        <dbReference type="Rhea" id="RHEA:41601"/>
    </physiologicalReaction>
</comment>
<dbReference type="Proteomes" id="UP000007875">
    <property type="component" value="Unassembled WGS sequence"/>
</dbReference>
<feature type="transmembrane region" description="Helical" evidence="23">
    <location>
        <begin position="349"/>
        <end position="368"/>
    </location>
</feature>
<evidence type="ECO:0000256" key="21">
    <source>
        <dbReference type="ARBA" id="ARBA00036644"/>
    </source>
</evidence>